<sequence>MSPAEVQGGREKFEDNPESLHLCTSGGKVDEMKIRTGIQDTLFSLLLKVLNIVFIQL</sequence>
<dbReference type="EMBL" id="FMSV02000493">
    <property type="protein sequence ID" value="SEH06469.1"/>
    <property type="molecule type" value="Genomic_DNA"/>
</dbReference>
<organism evidence="1 2">
    <name type="scientific">Candidatus Venteria ishoeyi</name>
    <dbReference type="NCBI Taxonomy" id="1899563"/>
    <lineage>
        <taxon>Bacteria</taxon>
        <taxon>Pseudomonadati</taxon>
        <taxon>Pseudomonadota</taxon>
        <taxon>Gammaproteobacteria</taxon>
        <taxon>Thiotrichales</taxon>
        <taxon>Thiotrichaceae</taxon>
        <taxon>Venteria</taxon>
    </lineage>
</organism>
<keyword evidence="2" id="KW-1185">Reference proteome</keyword>
<protein>
    <submittedName>
        <fullName evidence="1">Uncharacterized protein</fullName>
    </submittedName>
</protein>
<evidence type="ECO:0000313" key="1">
    <source>
        <dbReference type="EMBL" id="SEH06469.1"/>
    </source>
</evidence>
<dbReference type="Proteomes" id="UP000236724">
    <property type="component" value="Unassembled WGS sequence"/>
</dbReference>
<gene>
    <name evidence="1" type="ORF">MBHS_02331</name>
</gene>
<evidence type="ECO:0000313" key="2">
    <source>
        <dbReference type="Proteomes" id="UP000236724"/>
    </source>
</evidence>
<dbReference type="AlphaFoldDB" id="A0A1H6FAX4"/>
<accession>A0A1H6FAX4</accession>
<name>A0A1H6FAX4_9GAMM</name>
<proteinExistence type="predicted"/>
<reference evidence="1 2" key="1">
    <citation type="submission" date="2016-10" db="EMBL/GenBank/DDBJ databases">
        <authorList>
            <person name="de Groot N.N."/>
        </authorList>
    </citation>
    <scope>NUCLEOTIDE SEQUENCE [LARGE SCALE GENOMIC DNA]</scope>
    <source>
        <strain evidence="1">MBHS1</strain>
    </source>
</reference>